<dbReference type="InterPro" id="IPR004358">
    <property type="entry name" value="Sig_transdc_His_kin-like_C"/>
</dbReference>
<dbReference type="GO" id="GO:0007234">
    <property type="term" value="P:osmosensory signaling via phosphorelay pathway"/>
    <property type="evidence" value="ECO:0007669"/>
    <property type="project" value="TreeGrafter"/>
</dbReference>
<dbReference type="RefSeq" id="WP_111934505.1">
    <property type="nucleotide sequence ID" value="NZ_CADFFP010000027.1"/>
</dbReference>
<keyword evidence="6" id="KW-0472">Membrane</keyword>
<dbReference type="AlphaFoldDB" id="A0A329BJZ2"/>
<accession>A0A329BJZ2</accession>
<dbReference type="InterPro" id="IPR005467">
    <property type="entry name" value="His_kinase_dom"/>
</dbReference>
<evidence type="ECO:0000256" key="3">
    <source>
        <dbReference type="ARBA" id="ARBA00022553"/>
    </source>
</evidence>
<dbReference type="SUPFAM" id="SSF55874">
    <property type="entry name" value="ATPase domain of HSP90 chaperone/DNA topoisomerase II/histidine kinase"/>
    <property type="match status" value="1"/>
</dbReference>
<dbReference type="PRINTS" id="PR00344">
    <property type="entry name" value="BCTRLSENSOR"/>
</dbReference>
<dbReference type="OrthoDB" id="9806704at2"/>
<dbReference type="InterPro" id="IPR003661">
    <property type="entry name" value="HisK_dim/P_dom"/>
</dbReference>
<dbReference type="PANTHER" id="PTHR42878">
    <property type="entry name" value="TWO-COMPONENT HISTIDINE KINASE"/>
    <property type="match status" value="1"/>
</dbReference>
<feature type="transmembrane region" description="Helical" evidence="6">
    <location>
        <begin position="349"/>
        <end position="367"/>
    </location>
</feature>
<evidence type="ECO:0000259" key="7">
    <source>
        <dbReference type="PROSITE" id="PS50109"/>
    </source>
</evidence>
<dbReference type="SMART" id="SM01080">
    <property type="entry name" value="CHASE2"/>
    <property type="match status" value="1"/>
</dbReference>
<dbReference type="SMART" id="SM00388">
    <property type="entry name" value="HisKA"/>
    <property type="match status" value="1"/>
</dbReference>
<dbReference type="GO" id="GO:0000156">
    <property type="term" value="F:phosphorelay response regulator activity"/>
    <property type="evidence" value="ECO:0007669"/>
    <property type="project" value="TreeGrafter"/>
</dbReference>
<dbReference type="InterPro" id="IPR007890">
    <property type="entry name" value="CHASE2"/>
</dbReference>
<reference evidence="8 9" key="1">
    <citation type="submission" date="2018-06" db="EMBL/GenBank/DDBJ databases">
        <title>Genomic Encyclopedia of Type Strains, Phase III (KMG-III): the genomes of soil and plant-associated and newly described type strains.</title>
        <authorList>
            <person name="Whitman W."/>
        </authorList>
    </citation>
    <scope>NUCLEOTIDE SEQUENCE [LARGE SCALE GENOMIC DNA]</scope>
    <source>
        <strain evidence="8 9">LMG 23644</strain>
    </source>
</reference>
<comment type="catalytic activity">
    <reaction evidence="1">
        <text>ATP + protein L-histidine = ADP + protein N-phospho-L-histidine.</text>
        <dbReference type="EC" id="2.7.13.3"/>
    </reaction>
</comment>
<keyword evidence="4" id="KW-0808">Transferase</keyword>
<dbReference type="Proteomes" id="UP000248918">
    <property type="component" value="Unassembled WGS sequence"/>
</dbReference>
<dbReference type="CDD" id="cd00075">
    <property type="entry name" value="HATPase"/>
    <property type="match status" value="1"/>
</dbReference>
<keyword evidence="5" id="KW-0418">Kinase</keyword>
<gene>
    <name evidence="8" type="ORF">BX591_12582</name>
</gene>
<feature type="transmembrane region" description="Helical" evidence="6">
    <location>
        <begin position="24"/>
        <end position="44"/>
    </location>
</feature>
<keyword evidence="6" id="KW-0812">Transmembrane</keyword>
<dbReference type="Pfam" id="PF02518">
    <property type="entry name" value="HATPase_c"/>
    <property type="match status" value="1"/>
</dbReference>
<evidence type="ECO:0000256" key="2">
    <source>
        <dbReference type="ARBA" id="ARBA00012438"/>
    </source>
</evidence>
<evidence type="ECO:0000256" key="1">
    <source>
        <dbReference type="ARBA" id="ARBA00000085"/>
    </source>
</evidence>
<dbReference type="SUPFAM" id="SSF47384">
    <property type="entry name" value="Homodimeric domain of signal transducing histidine kinase"/>
    <property type="match status" value="1"/>
</dbReference>
<dbReference type="InterPro" id="IPR036890">
    <property type="entry name" value="HATPase_C_sf"/>
</dbReference>
<dbReference type="Gene3D" id="1.10.287.130">
    <property type="match status" value="1"/>
</dbReference>
<organism evidence="8 9">
    <name type="scientific">Paraburkholderia bryophila</name>
    <dbReference type="NCBI Taxonomy" id="420952"/>
    <lineage>
        <taxon>Bacteria</taxon>
        <taxon>Pseudomonadati</taxon>
        <taxon>Pseudomonadota</taxon>
        <taxon>Betaproteobacteria</taxon>
        <taxon>Burkholderiales</taxon>
        <taxon>Burkholderiaceae</taxon>
        <taxon>Paraburkholderia</taxon>
    </lineage>
</organism>
<dbReference type="EMBL" id="QLTK01000025">
    <property type="protein sequence ID" value="RAS22140.1"/>
    <property type="molecule type" value="Genomic_DNA"/>
</dbReference>
<dbReference type="InterPro" id="IPR003594">
    <property type="entry name" value="HATPase_dom"/>
</dbReference>
<name>A0A329BJZ2_9BURK</name>
<dbReference type="InterPro" id="IPR050351">
    <property type="entry name" value="BphY/WalK/GraS-like"/>
</dbReference>
<keyword evidence="3" id="KW-0597">Phosphoprotein</keyword>
<dbReference type="PROSITE" id="PS50109">
    <property type="entry name" value="HIS_KIN"/>
    <property type="match status" value="1"/>
</dbReference>
<dbReference type="PIRSF" id="PIRSF037347">
    <property type="entry name" value="STHK_CHASE2_PAS_prd"/>
    <property type="match status" value="1"/>
</dbReference>
<evidence type="ECO:0000256" key="4">
    <source>
        <dbReference type="ARBA" id="ARBA00022679"/>
    </source>
</evidence>
<dbReference type="GO" id="GO:0030295">
    <property type="term" value="F:protein kinase activator activity"/>
    <property type="evidence" value="ECO:0007669"/>
    <property type="project" value="TreeGrafter"/>
</dbReference>
<dbReference type="InterPro" id="IPR017181">
    <property type="entry name" value="Sig_transdc_His_kin_CHASE2"/>
</dbReference>
<dbReference type="EC" id="2.7.13.3" evidence="2"/>
<sequence length="851" mass="92048">MPTPSTRLSLDPRARLGRRAGRRFLIEWVAIGCLGIVVILLSSLGRLSASVDHLVYDRFLSLHAHPVLPDIVVVEIDNASVAQLGRWPWPRSVHARLLEQIARAQPAAVIYDVLFTEANREDAALARAIALSPTYLPVLLTAPDSAGKRSVVEPVAPLAQAAAGLGHINLEVDSDGIVRSVAQFEGDAPSRWPQLMVPAAQAVERGTLRLNDLRRERLPAEVGSKAKAAQNEDSDDEGRFLIPFGPNTQSYNRLSFASVLDGDVPADRLRGRIVLIGVTASGLYDRFATPVSGELGPLPGVYIHANVLDALLTGREIEPAEPWVLCAVSLVPLAALLAGFLVLSPRRSLLLTGALCALAAAGSAALLFGARLWMSPVPAIVGAVVVYPIWNWRRLEMTMAYLRGELQRLADEPHLLPETPARGREFGGDVLEQHMALMAQAAQRVQDMKRFVWDSLDSMPEPILVSDVHGVVLIANHAAKAHFARLPNAPAPEGRPMQAVLGGLTLVKTIDRDAATDADNNLLAHAQWPALLDPARREFAGLMAQGVEVRDANQCDYLLRYANCTNEQGETTGWIAGLVDVSALHAAERQREDALRLLSHDMRSPQASILALVEIERARDEPVLARGLLERIERYAQRALTLADDFVQLARAESQAYVLEPVSLAELLIDASDEVWPQAHAKRITLQTDAGAGTQAQTQVQTPGDANAKAEEEGHWICADRSLITRALVNILNNAVKYSPPDTRITCSLATVESTSVAGAARCVSCTIRDEGYGIPIEQQAGLFERFRRFHETERPEVGGAGLGMAFVKTVVTRHGGDVEVVSAPGKGTAFTIMIPALDDAQFEASALPRA</sequence>
<dbReference type="Pfam" id="PF05226">
    <property type="entry name" value="CHASE2"/>
    <property type="match status" value="1"/>
</dbReference>
<dbReference type="STRING" id="1169143.GCA_000383275_06494"/>
<proteinExistence type="predicted"/>
<comment type="caution">
    <text evidence="8">The sequence shown here is derived from an EMBL/GenBank/DDBJ whole genome shotgun (WGS) entry which is preliminary data.</text>
</comment>
<evidence type="ECO:0000313" key="8">
    <source>
        <dbReference type="EMBL" id="RAS22140.1"/>
    </source>
</evidence>
<dbReference type="Gene3D" id="3.30.450.20">
    <property type="entry name" value="PAS domain"/>
    <property type="match status" value="1"/>
</dbReference>
<protein>
    <recommendedName>
        <fullName evidence="2">histidine kinase</fullName>
        <ecNumber evidence="2">2.7.13.3</ecNumber>
    </recommendedName>
</protein>
<evidence type="ECO:0000256" key="5">
    <source>
        <dbReference type="ARBA" id="ARBA00022777"/>
    </source>
</evidence>
<dbReference type="CDD" id="cd00082">
    <property type="entry name" value="HisKA"/>
    <property type="match status" value="1"/>
</dbReference>
<dbReference type="Gene3D" id="3.30.565.10">
    <property type="entry name" value="Histidine kinase-like ATPase, C-terminal domain"/>
    <property type="match status" value="1"/>
</dbReference>
<dbReference type="SMART" id="SM00387">
    <property type="entry name" value="HATPase_c"/>
    <property type="match status" value="1"/>
</dbReference>
<feature type="domain" description="Histidine kinase" evidence="7">
    <location>
        <begin position="597"/>
        <end position="839"/>
    </location>
</feature>
<dbReference type="GO" id="GO:0000155">
    <property type="term" value="F:phosphorelay sensor kinase activity"/>
    <property type="evidence" value="ECO:0007669"/>
    <property type="project" value="InterPro"/>
</dbReference>
<evidence type="ECO:0000256" key="6">
    <source>
        <dbReference type="SAM" id="Phobius"/>
    </source>
</evidence>
<dbReference type="PANTHER" id="PTHR42878:SF13">
    <property type="entry name" value="HISTIDINE KINASE"/>
    <property type="match status" value="1"/>
</dbReference>
<evidence type="ECO:0000313" key="9">
    <source>
        <dbReference type="Proteomes" id="UP000248918"/>
    </source>
</evidence>
<keyword evidence="6" id="KW-1133">Transmembrane helix</keyword>
<dbReference type="InterPro" id="IPR036097">
    <property type="entry name" value="HisK_dim/P_sf"/>
</dbReference>
<feature type="transmembrane region" description="Helical" evidence="6">
    <location>
        <begin position="322"/>
        <end position="342"/>
    </location>
</feature>